<evidence type="ECO:0000256" key="8">
    <source>
        <dbReference type="ARBA" id="ARBA00023306"/>
    </source>
</evidence>
<evidence type="ECO:0000256" key="6">
    <source>
        <dbReference type="ARBA" id="ARBA00022776"/>
    </source>
</evidence>
<name>A0A8T2MX41_9TELE</name>
<protein>
    <recommendedName>
        <fullName evidence="9">Calponin-homology (CH) domain-containing protein</fullName>
    </recommendedName>
</protein>
<dbReference type="Proteomes" id="UP000824540">
    <property type="component" value="Unassembled WGS sequence"/>
</dbReference>
<dbReference type="InterPro" id="IPR027328">
    <property type="entry name" value="MAPRE"/>
</dbReference>
<dbReference type="SUPFAM" id="SSF47576">
    <property type="entry name" value="Calponin-homology domain, CH-domain"/>
    <property type="match status" value="1"/>
</dbReference>
<dbReference type="FunFam" id="1.10.418.10:FF:000028">
    <property type="entry name" value="RP/EB family microtubule-associated protein"/>
    <property type="match status" value="1"/>
</dbReference>
<accession>A0A8T2MX41</accession>
<dbReference type="Gene3D" id="1.10.418.10">
    <property type="entry name" value="Calponin-like domain"/>
    <property type="match status" value="1"/>
</dbReference>
<evidence type="ECO:0000256" key="4">
    <source>
        <dbReference type="ARBA" id="ARBA00022618"/>
    </source>
</evidence>
<evidence type="ECO:0000313" key="11">
    <source>
        <dbReference type="Proteomes" id="UP000824540"/>
    </source>
</evidence>
<dbReference type="EMBL" id="JAFBMS010000237">
    <property type="protein sequence ID" value="KAG9332524.1"/>
    <property type="molecule type" value="Genomic_DNA"/>
</dbReference>
<evidence type="ECO:0000313" key="10">
    <source>
        <dbReference type="EMBL" id="KAG9332524.1"/>
    </source>
</evidence>
<keyword evidence="5" id="KW-0493">Microtubule</keyword>
<dbReference type="InterPro" id="IPR036872">
    <property type="entry name" value="CH_dom_sf"/>
</dbReference>
<keyword evidence="8" id="KW-0131">Cell cycle</keyword>
<dbReference type="PANTHER" id="PTHR10623">
    <property type="entry name" value="MICROTUBULE-ASSOCIATED PROTEIN RP/EB FAMILY MEMBER"/>
    <property type="match status" value="1"/>
</dbReference>
<evidence type="ECO:0000259" key="9">
    <source>
        <dbReference type="PROSITE" id="PS50021"/>
    </source>
</evidence>
<sequence length="150" mass="17145">MAVNVILTSDYKYNQFELLAWLNEALHTKFTKVEQICSGAAFCQLMDWLFPDSLNVKKVKFQAQTEVEFIHNYSLLQASFRKAGITKLVSVEELYNGNFEENLAFLKWFKLLFEANYHGQPYDAVEARDSQVILPAKLSTGAAKSNCPHL</sequence>
<proteinExistence type="inferred from homology"/>
<feature type="non-terminal residue" evidence="10">
    <location>
        <position position="1"/>
    </location>
</feature>
<evidence type="ECO:0000256" key="1">
    <source>
        <dbReference type="ARBA" id="ARBA00004245"/>
    </source>
</evidence>
<keyword evidence="4" id="KW-0132">Cell division</keyword>
<comment type="caution">
    <text evidence="10">The sequence shown here is derived from an EMBL/GenBank/DDBJ whole genome shotgun (WGS) entry which is preliminary data.</text>
</comment>
<reference evidence="10" key="1">
    <citation type="thesis" date="2021" institute="BYU ScholarsArchive" country="Provo, UT, USA">
        <title>Applications of and Algorithms for Genome Assembly and Genomic Analyses with an Emphasis on Marine Teleosts.</title>
        <authorList>
            <person name="Pickett B.D."/>
        </authorList>
    </citation>
    <scope>NUCLEOTIDE SEQUENCE</scope>
    <source>
        <strain evidence="10">HI-2016</strain>
    </source>
</reference>
<evidence type="ECO:0000256" key="5">
    <source>
        <dbReference type="ARBA" id="ARBA00022701"/>
    </source>
</evidence>
<comment type="similarity">
    <text evidence="2">Belongs to the MAPRE family.</text>
</comment>
<dbReference type="Pfam" id="PF00307">
    <property type="entry name" value="CH"/>
    <property type="match status" value="1"/>
</dbReference>
<dbReference type="PROSITE" id="PS50021">
    <property type="entry name" value="CH"/>
    <property type="match status" value="1"/>
</dbReference>
<dbReference type="InterPro" id="IPR001715">
    <property type="entry name" value="CH_dom"/>
</dbReference>
<gene>
    <name evidence="10" type="ORF">JZ751_014622</name>
</gene>
<dbReference type="GO" id="GO:0008017">
    <property type="term" value="F:microtubule binding"/>
    <property type="evidence" value="ECO:0007669"/>
    <property type="project" value="InterPro"/>
</dbReference>
<dbReference type="GO" id="GO:0005874">
    <property type="term" value="C:microtubule"/>
    <property type="evidence" value="ECO:0007669"/>
    <property type="project" value="UniProtKB-KW"/>
</dbReference>
<evidence type="ECO:0000256" key="3">
    <source>
        <dbReference type="ARBA" id="ARBA00022490"/>
    </source>
</evidence>
<dbReference type="AlphaFoldDB" id="A0A8T2MX41"/>
<keyword evidence="11" id="KW-1185">Reference proteome</keyword>
<keyword evidence="7" id="KW-0206">Cytoskeleton</keyword>
<comment type="subcellular location">
    <subcellularLocation>
        <location evidence="1">Cytoplasm</location>
        <location evidence="1">Cytoskeleton</location>
    </subcellularLocation>
</comment>
<evidence type="ECO:0000256" key="2">
    <source>
        <dbReference type="ARBA" id="ARBA00010729"/>
    </source>
</evidence>
<evidence type="ECO:0000256" key="7">
    <source>
        <dbReference type="ARBA" id="ARBA00023212"/>
    </source>
</evidence>
<organism evidence="10 11">
    <name type="scientific">Albula glossodonta</name>
    <name type="common">roundjaw bonefish</name>
    <dbReference type="NCBI Taxonomy" id="121402"/>
    <lineage>
        <taxon>Eukaryota</taxon>
        <taxon>Metazoa</taxon>
        <taxon>Chordata</taxon>
        <taxon>Craniata</taxon>
        <taxon>Vertebrata</taxon>
        <taxon>Euteleostomi</taxon>
        <taxon>Actinopterygii</taxon>
        <taxon>Neopterygii</taxon>
        <taxon>Teleostei</taxon>
        <taxon>Albuliformes</taxon>
        <taxon>Albulidae</taxon>
        <taxon>Albula</taxon>
    </lineage>
</organism>
<feature type="domain" description="Calponin-homology (CH)" evidence="9">
    <location>
        <begin position="12"/>
        <end position="114"/>
    </location>
</feature>
<keyword evidence="3" id="KW-0963">Cytoplasm</keyword>
<keyword evidence="6" id="KW-0498">Mitosis</keyword>
<dbReference type="OrthoDB" id="2119228at2759"/>
<dbReference type="GO" id="GO:0051301">
    <property type="term" value="P:cell division"/>
    <property type="evidence" value="ECO:0007669"/>
    <property type="project" value="UniProtKB-KW"/>
</dbReference>